<dbReference type="SUPFAM" id="SSF52540">
    <property type="entry name" value="P-loop containing nucleoside triphosphate hydrolases"/>
    <property type="match status" value="2"/>
</dbReference>
<sequence>MRGSYDLVRLGSARFLQLVTKVLEAELGIERDITWTSHGWTTSRSTRAAFAQPLRFEGSGVSWGAETRVQVAFATPEASGDDSEITWLRTRMRDDLNDLRHSEGKPQQVLYITNVTLDGPGDYTYELLREGTLKAGLRDSVLWSADEIGELLDRHHRVRHEVIGYVTADLLQSVFDKLAAQDQETANALSTHLATILKSERYADVHQAGAADDLKVRLAEVFVDVPSVAPGEPEESKQVRTCAALIKGLDEQAVPGDGPAHSGRYVVIGGPGQGKSTIGRFLCQIYRSELLDRHPYHRDRPPLREEIAQVRTICAEEGIDRPVNLRFPVFVPLTKFADALSSDPRVTLLKFLAARMGDVDHQMLRRWLRTYPWLVILDGLDEVPASANRGAALIAVDEFIDAAVSAGTDLAIVATSRQQGYEGEFLDYQQLNLLPLTLEQARKYAYRLINIRHEPGSERAQTVTKRLDRASNEAEIKRLMTNPLQVTILVILLAKHGRPPGLRFSLFESFYDIIYARELEKDTPLAGVLASHRAHVNALHARVGLILQTRAQRSGNTTSRISRDGVREVLRELLIEEGWGGDDLDRLVESLMRAATDRLVFLIAVTDEQFEFELRSLQEYCAALGLTSGSSSDVAGNLAEVACSEHWFNTVLFAFGRIFSDATTDRDMVVKLCLDLNHDDVRGLSGTGAPLMGSRLALDIILEGMADTAPTYVRSLARLAVRLVELADDLPLEDLVRLRGHKEAGPILEEKIRALHRDERLVARLGLVVLTAYESRKRAGAKGWLETIWHSSDAEQRSMLLSLALRTQDEVLLDLSGEHLKTLDPVQAMALIGRTQRFVSSAHSLPLQALFWSSESPVRIHDADEDKSEIPWGRLARMESARGWGFLASAARFARNPSQRTWEDAVAAIEATRAAFVDAWSSWLPWPLALWWETSRSRALTVEADTIEAWRKAQRRWVHVRDFPVRTVARFRGNQPVGVPRNGWIYRGQHTQVAVSSAERVAAAPPSRFRADAAATLLIALGLDGNAWQLRPQLACELAKAASYVPLRWLGPVIDDPEWADAIEEIGRLPRLEVSELSARSHHRLVGRWLSMPASTGFARLALHTLRPSSALTWDQLPDLPPAHRPMGELLAVWNASWALDQAAKAAQIVVQESHRAIVPITHWKMLDSQEHRAALAARLSQILRFTDWWESAEYASISGSFHAIRRNPRLAMPYLLAHANEGADT</sequence>
<protein>
    <submittedName>
        <fullName evidence="1">FOG: TPR repeat</fullName>
    </submittedName>
</protein>
<reference evidence="1" key="1">
    <citation type="submission" date="2016-04" db="EMBL/GenBank/DDBJ databases">
        <authorList>
            <person name="Evans L.H."/>
            <person name="Alamgir A."/>
            <person name="Owens N."/>
            <person name="Weber N.D."/>
            <person name="Virtaneva K."/>
            <person name="Barbian K."/>
            <person name="Babar A."/>
            <person name="Rosenke K."/>
        </authorList>
    </citation>
    <scope>NUCLEOTIDE SEQUENCE</scope>
    <source>
        <strain evidence="1">Nono1</strain>
    </source>
</reference>
<accession>A0A1M4E7M4</accession>
<dbReference type="RefSeq" id="WP_225274114.1">
    <property type="nucleotide sequence ID" value="NZ_CP084058.1"/>
</dbReference>
<dbReference type="Gene3D" id="3.40.50.300">
    <property type="entry name" value="P-loop containing nucleotide triphosphate hydrolases"/>
    <property type="match status" value="1"/>
</dbReference>
<gene>
    <name evidence="1" type="ORF">BN4615_P4250</name>
</gene>
<dbReference type="AlphaFoldDB" id="A0A1M4E7M4"/>
<dbReference type="EMBL" id="LT559118">
    <property type="protein sequence ID" value="SBO94734.1"/>
    <property type="molecule type" value="Genomic_DNA"/>
</dbReference>
<evidence type="ECO:0000313" key="1">
    <source>
        <dbReference type="EMBL" id="SBO94734.1"/>
    </source>
</evidence>
<name>A0A1M4E7M4_9ACTN</name>
<dbReference type="InterPro" id="IPR027417">
    <property type="entry name" value="P-loop_NTPase"/>
</dbReference>
<organism evidence="1">
    <name type="scientific">Nonomuraea gerenzanensis</name>
    <dbReference type="NCBI Taxonomy" id="93944"/>
    <lineage>
        <taxon>Bacteria</taxon>
        <taxon>Bacillati</taxon>
        <taxon>Actinomycetota</taxon>
        <taxon>Actinomycetes</taxon>
        <taxon>Streptosporangiales</taxon>
        <taxon>Streptosporangiaceae</taxon>
        <taxon>Nonomuraea</taxon>
    </lineage>
</organism>
<proteinExistence type="predicted"/>